<evidence type="ECO:0000256" key="6">
    <source>
        <dbReference type="ARBA" id="ARBA00022792"/>
    </source>
</evidence>
<evidence type="ECO:0008006" key="13">
    <source>
        <dbReference type="Google" id="ProtNLM"/>
    </source>
</evidence>
<evidence type="ECO:0000256" key="1">
    <source>
        <dbReference type="ARBA" id="ARBA00004141"/>
    </source>
</evidence>
<organism evidence="11 12">
    <name type="scientific">Trichoderma cornu-damae</name>
    <dbReference type="NCBI Taxonomy" id="654480"/>
    <lineage>
        <taxon>Eukaryota</taxon>
        <taxon>Fungi</taxon>
        <taxon>Dikarya</taxon>
        <taxon>Ascomycota</taxon>
        <taxon>Pezizomycotina</taxon>
        <taxon>Sordariomycetes</taxon>
        <taxon>Hypocreomycetidae</taxon>
        <taxon>Hypocreales</taxon>
        <taxon>Hypocreaceae</taxon>
        <taxon>Trichoderma</taxon>
    </lineage>
</organism>
<keyword evidence="5" id="KW-0677">Repeat</keyword>
<dbReference type="InterPro" id="IPR023395">
    <property type="entry name" value="MCP_dom_sf"/>
</dbReference>
<keyword evidence="8 9" id="KW-0472">Membrane</keyword>
<keyword evidence="6" id="KW-0999">Mitochondrion inner membrane</keyword>
<dbReference type="EMBL" id="JAIWOZ010000006">
    <property type="protein sequence ID" value="KAH6604336.1"/>
    <property type="molecule type" value="Genomic_DNA"/>
</dbReference>
<feature type="repeat" description="Solcar" evidence="9">
    <location>
        <begin position="51"/>
        <end position="132"/>
    </location>
</feature>
<feature type="repeat" description="Solcar" evidence="9">
    <location>
        <begin position="251"/>
        <end position="330"/>
    </location>
</feature>
<evidence type="ECO:0000256" key="7">
    <source>
        <dbReference type="ARBA" id="ARBA00022989"/>
    </source>
</evidence>
<comment type="similarity">
    <text evidence="2 10">Belongs to the mitochondrial carrier (TC 2.A.29) family.</text>
</comment>
<dbReference type="SUPFAM" id="SSF103506">
    <property type="entry name" value="Mitochondrial carrier"/>
    <property type="match status" value="1"/>
</dbReference>
<keyword evidence="4 9" id="KW-0812">Transmembrane</keyword>
<keyword evidence="6" id="KW-0496">Mitochondrion</keyword>
<keyword evidence="12" id="KW-1185">Reference proteome</keyword>
<evidence type="ECO:0000256" key="2">
    <source>
        <dbReference type="ARBA" id="ARBA00006375"/>
    </source>
</evidence>
<name>A0A9P8QGC3_9HYPO</name>
<reference evidence="11" key="1">
    <citation type="submission" date="2021-08" db="EMBL/GenBank/DDBJ databases">
        <title>Chromosome-Level Trichoderma cornu-damae using Hi-C Data.</title>
        <authorList>
            <person name="Kim C.S."/>
        </authorList>
    </citation>
    <scope>NUCLEOTIDE SEQUENCE</scope>
    <source>
        <strain evidence="11">KA19-0412C</strain>
    </source>
</reference>
<evidence type="ECO:0000256" key="3">
    <source>
        <dbReference type="ARBA" id="ARBA00022448"/>
    </source>
</evidence>
<comment type="caution">
    <text evidence="11">The sequence shown here is derived from an EMBL/GenBank/DDBJ whole genome shotgun (WGS) entry which is preliminary data.</text>
</comment>
<dbReference type="AlphaFoldDB" id="A0A9P8QGC3"/>
<evidence type="ECO:0000256" key="9">
    <source>
        <dbReference type="PROSITE-ProRule" id="PRU00282"/>
    </source>
</evidence>
<evidence type="ECO:0000256" key="4">
    <source>
        <dbReference type="ARBA" id="ARBA00022692"/>
    </source>
</evidence>
<keyword evidence="3 10" id="KW-0813">Transport</keyword>
<comment type="subcellular location">
    <subcellularLocation>
        <location evidence="1">Membrane</location>
        <topology evidence="1">Multi-pass membrane protein</topology>
    </subcellularLocation>
</comment>
<dbReference type="Gene3D" id="1.50.40.10">
    <property type="entry name" value="Mitochondrial carrier domain"/>
    <property type="match status" value="1"/>
</dbReference>
<gene>
    <name evidence="11" type="ORF">Trco_007782</name>
</gene>
<accession>A0A9P8QGC3</accession>
<keyword evidence="7" id="KW-1133">Transmembrane helix</keyword>
<evidence type="ECO:0000256" key="8">
    <source>
        <dbReference type="ARBA" id="ARBA00023136"/>
    </source>
</evidence>
<protein>
    <recommendedName>
        <fullName evidence="13">Mitochondrial carrier</fullName>
    </recommendedName>
</protein>
<dbReference type="Pfam" id="PF00153">
    <property type="entry name" value="Mito_carr"/>
    <property type="match status" value="3"/>
</dbReference>
<feature type="repeat" description="Solcar" evidence="9">
    <location>
        <begin position="140"/>
        <end position="231"/>
    </location>
</feature>
<sequence>MKVIDGGYHGSGCLFLMGRVLTTKYLKVQTRDGPARFFMMSLNPILPSLALTNFPWTKAGAAAAFAVDVLVYPLDTIKTRYQSQDFLPKSAKPPIPRPLAQRGLYQGIGGVMLATLPAAGVFFTTYESAKGAFGRHLPIPEPMTHSCASAVAEMASCLVLTPAEVIKQNAQMIRAEAAGKGARKSTSLMAYRRLVGTGISGGLFSGYSALVARNLPFTALQFPMFEYARARMWDERRRRHLGEDEARGVAETGLIAGSSAAMAGALAAFLTTPSDVVKTRMMVRADDGNAKGEAQKDGRGPGKVAGDIWRSGLYLGMYAAAKRWLEGEGD</sequence>
<dbReference type="OrthoDB" id="250329at2759"/>
<dbReference type="InterPro" id="IPR018108">
    <property type="entry name" value="MCP_transmembrane"/>
</dbReference>
<evidence type="ECO:0000313" key="11">
    <source>
        <dbReference type="EMBL" id="KAH6604336.1"/>
    </source>
</evidence>
<dbReference type="Proteomes" id="UP000827724">
    <property type="component" value="Unassembled WGS sequence"/>
</dbReference>
<dbReference type="GO" id="GO:0016020">
    <property type="term" value="C:membrane"/>
    <property type="evidence" value="ECO:0007669"/>
    <property type="project" value="UniProtKB-SubCell"/>
</dbReference>
<evidence type="ECO:0000313" key="12">
    <source>
        <dbReference type="Proteomes" id="UP000827724"/>
    </source>
</evidence>
<proteinExistence type="inferred from homology"/>
<evidence type="ECO:0000256" key="5">
    <source>
        <dbReference type="ARBA" id="ARBA00022737"/>
    </source>
</evidence>
<dbReference type="PROSITE" id="PS50920">
    <property type="entry name" value="SOLCAR"/>
    <property type="match status" value="3"/>
</dbReference>
<evidence type="ECO:0000256" key="10">
    <source>
        <dbReference type="RuleBase" id="RU000488"/>
    </source>
</evidence>
<dbReference type="PANTHER" id="PTHR45667">
    <property type="entry name" value="S-ADENOSYLMETHIONINE MITOCHONDRIAL CARRIER PROTEIN"/>
    <property type="match status" value="1"/>
</dbReference>